<evidence type="ECO:0000313" key="2">
    <source>
        <dbReference type="EMBL" id="HIW01279.1"/>
    </source>
</evidence>
<feature type="domain" description="AMMECR1" evidence="1">
    <location>
        <begin position="10"/>
        <end position="189"/>
    </location>
</feature>
<dbReference type="EMBL" id="DXHV01000077">
    <property type="protein sequence ID" value="HIW01279.1"/>
    <property type="molecule type" value="Genomic_DNA"/>
</dbReference>
<dbReference type="PANTHER" id="PTHR13016:SF0">
    <property type="entry name" value="AMME SYNDROME CANDIDATE GENE 1 PROTEIN"/>
    <property type="match status" value="1"/>
</dbReference>
<dbReference type="Gene3D" id="3.30.700.20">
    <property type="entry name" value="Hypothetical protein ph0010, domain 1"/>
    <property type="match status" value="1"/>
</dbReference>
<reference evidence="2" key="1">
    <citation type="journal article" date="2021" name="PeerJ">
        <title>Extensive microbial diversity within the chicken gut microbiome revealed by metagenomics and culture.</title>
        <authorList>
            <person name="Gilroy R."/>
            <person name="Ravi A."/>
            <person name="Getino M."/>
            <person name="Pursley I."/>
            <person name="Horton D.L."/>
            <person name="Alikhan N.F."/>
            <person name="Baker D."/>
            <person name="Gharbi K."/>
            <person name="Hall N."/>
            <person name="Watson M."/>
            <person name="Adriaenssens E.M."/>
            <person name="Foster-Nyarko E."/>
            <person name="Jarju S."/>
            <person name="Secka A."/>
            <person name="Antonio M."/>
            <person name="Oren A."/>
            <person name="Chaudhuri R.R."/>
            <person name="La Ragione R."/>
            <person name="Hildebrand F."/>
            <person name="Pallen M.J."/>
        </authorList>
    </citation>
    <scope>NUCLEOTIDE SEQUENCE</scope>
    <source>
        <strain evidence="2">ChiHecec2B26-446</strain>
    </source>
</reference>
<dbReference type="InterPro" id="IPR027623">
    <property type="entry name" value="AmmeMemoSam_A"/>
</dbReference>
<dbReference type="Gene3D" id="3.30.1490.150">
    <property type="entry name" value="Hypothetical protein ph0010, domain 2"/>
    <property type="match status" value="1"/>
</dbReference>
<name>A0A9D1TQC1_9BACT</name>
<reference evidence="2" key="2">
    <citation type="submission" date="2021-04" db="EMBL/GenBank/DDBJ databases">
        <authorList>
            <person name="Gilroy R."/>
        </authorList>
    </citation>
    <scope>NUCLEOTIDE SEQUENCE</scope>
    <source>
        <strain evidence="2">ChiHecec2B26-446</strain>
    </source>
</reference>
<dbReference type="InterPro" id="IPR023473">
    <property type="entry name" value="AMMECR1"/>
</dbReference>
<protein>
    <submittedName>
        <fullName evidence="2">AmmeMemoRadiSam system protein A</fullName>
    </submittedName>
</protein>
<dbReference type="NCBIfam" id="TIGR04335">
    <property type="entry name" value="AmmeMemoSam_A"/>
    <property type="match status" value="1"/>
</dbReference>
<dbReference type="PANTHER" id="PTHR13016">
    <property type="entry name" value="AMMECR1 HOMOLOG"/>
    <property type="match status" value="1"/>
</dbReference>
<dbReference type="NCBIfam" id="TIGR00296">
    <property type="entry name" value="TIGR00296 family protein"/>
    <property type="match status" value="1"/>
</dbReference>
<dbReference type="InterPro" id="IPR027485">
    <property type="entry name" value="AMMECR1_N"/>
</dbReference>
<gene>
    <name evidence="2" type="primary">amrA</name>
    <name evidence="2" type="ORF">H9894_08850</name>
</gene>
<organism evidence="2 3">
    <name type="scientific">Candidatus Desulfovibrio intestinipullorum</name>
    <dbReference type="NCBI Taxonomy" id="2838536"/>
    <lineage>
        <taxon>Bacteria</taxon>
        <taxon>Pseudomonadati</taxon>
        <taxon>Thermodesulfobacteriota</taxon>
        <taxon>Desulfovibrionia</taxon>
        <taxon>Desulfovibrionales</taxon>
        <taxon>Desulfovibrionaceae</taxon>
        <taxon>Desulfovibrio</taxon>
    </lineage>
</organism>
<dbReference type="PROSITE" id="PS51112">
    <property type="entry name" value="AMMECR1"/>
    <property type="match status" value="1"/>
</dbReference>
<evidence type="ECO:0000313" key="3">
    <source>
        <dbReference type="Proteomes" id="UP000886752"/>
    </source>
</evidence>
<dbReference type="Pfam" id="PF01871">
    <property type="entry name" value="AMMECR1"/>
    <property type="match status" value="1"/>
</dbReference>
<dbReference type="InterPro" id="IPR002733">
    <property type="entry name" value="AMMECR1_domain"/>
</dbReference>
<evidence type="ECO:0000259" key="1">
    <source>
        <dbReference type="PROSITE" id="PS51112"/>
    </source>
</evidence>
<comment type="caution">
    <text evidence="2">The sequence shown here is derived from an EMBL/GenBank/DDBJ whole genome shotgun (WGS) entry which is preliminary data.</text>
</comment>
<dbReference type="SUPFAM" id="SSF143447">
    <property type="entry name" value="AMMECR1-like"/>
    <property type="match status" value="1"/>
</dbReference>
<accession>A0A9D1TQC1</accession>
<dbReference type="AlphaFoldDB" id="A0A9D1TQC1"/>
<dbReference type="Proteomes" id="UP000886752">
    <property type="component" value="Unassembled WGS sequence"/>
</dbReference>
<dbReference type="InterPro" id="IPR036071">
    <property type="entry name" value="AMMECR1_dom_sf"/>
</dbReference>
<sequence>MAVTFSLSQDEQDLLSRLVVQVIGQRLAQEPVQAPNPLDYPENLRQHLGCFVTLTIHGYLRGCIGSIIGREPLVSNAWRMAQAAAFQDPRFAPLTRAEWPQTAVEITVLDALSPCPDPAKIVLGTHGLVLTLHGRSGVFLPQVPVEQGWDVPAYLSHLCAKAGLPDGSWKHPDAQLLWYEGFKFQATRP</sequence>
<proteinExistence type="predicted"/>